<feature type="compositionally biased region" description="Low complexity" evidence="2">
    <location>
        <begin position="1"/>
        <end position="24"/>
    </location>
</feature>
<name>A0A7J6PHW0_PEROL</name>
<dbReference type="InterPro" id="IPR000477">
    <property type="entry name" value="RT_dom"/>
</dbReference>
<feature type="compositionally biased region" description="Basic and acidic residues" evidence="2">
    <location>
        <begin position="412"/>
        <end position="425"/>
    </location>
</feature>
<evidence type="ECO:0000313" key="4">
    <source>
        <dbReference type="EMBL" id="KAF4695768.1"/>
    </source>
</evidence>
<feature type="domain" description="Reverse transcriptase" evidence="3">
    <location>
        <begin position="526"/>
        <end position="669"/>
    </location>
</feature>
<evidence type="ECO:0000313" key="5">
    <source>
        <dbReference type="Proteomes" id="UP000541610"/>
    </source>
</evidence>
<dbReference type="InterPro" id="IPR052055">
    <property type="entry name" value="Hepadnavirus_pol/RT"/>
</dbReference>
<dbReference type="SUPFAM" id="SSF56672">
    <property type="entry name" value="DNA/RNA polymerases"/>
    <property type="match status" value="1"/>
</dbReference>
<dbReference type="InterPro" id="IPR011010">
    <property type="entry name" value="DNA_brk_join_enz"/>
</dbReference>
<feature type="region of interest" description="Disordered" evidence="2">
    <location>
        <begin position="407"/>
        <end position="427"/>
    </location>
</feature>
<dbReference type="InterPro" id="IPR043502">
    <property type="entry name" value="DNA/RNA_pol_sf"/>
</dbReference>
<gene>
    <name evidence="4" type="ORF">FOZ60_003364</name>
</gene>
<dbReference type="Gene3D" id="1.10.443.10">
    <property type="entry name" value="Intergrase catalytic core"/>
    <property type="match status" value="1"/>
</dbReference>
<dbReference type="Proteomes" id="UP000541610">
    <property type="component" value="Unassembled WGS sequence"/>
</dbReference>
<protein>
    <recommendedName>
        <fullName evidence="3">Reverse transcriptase domain-containing protein</fullName>
    </recommendedName>
</protein>
<organism evidence="4 5">
    <name type="scientific">Perkinsus olseni</name>
    <name type="common">Perkinsus atlanticus</name>
    <dbReference type="NCBI Taxonomy" id="32597"/>
    <lineage>
        <taxon>Eukaryota</taxon>
        <taxon>Sar</taxon>
        <taxon>Alveolata</taxon>
        <taxon>Perkinsozoa</taxon>
        <taxon>Perkinsea</taxon>
        <taxon>Perkinsida</taxon>
        <taxon>Perkinsidae</taxon>
        <taxon>Perkinsus</taxon>
    </lineage>
</organism>
<evidence type="ECO:0000256" key="2">
    <source>
        <dbReference type="SAM" id="MobiDB-lite"/>
    </source>
</evidence>
<dbReference type="SUPFAM" id="SSF56349">
    <property type="entry name" value="DNA breaking-rejoining enzymes"/>
    <property type="match status" value="1"/>
</dbReference>
<dbReference type="GO" id="GO:0006310">
    <property type="term" value="P:DNA recombination"/>
    <property type="evidence" value="ECO:0007669"/>
    <property type="project" value="UniProtKB-KW"/>
</dbReference>
<dbReference type="PANTHER" id="PTHR33050:SF7">
    <property type="entry name" value="RIBONUCLEASE H"/>
    <property type="match status" value="1"/>
</dbReference>
<feature type="region of interest" description="Disordered" evidence="2">
    <location>
        <begin position="95"/>
        <end position="130"/>
    </location>
</feature>
<sequence>MTKPNGSPAFSSASNGPSGSPSGPLRVTRKSTAAEVLDALKQFTFLGSITVDSSFADVDGEMLLQMGSPTALKELVPTIPPRAAALLAAKIRAWGEPPSRARSRSRSPRRGSYGHLPPQPPGDRAEPTPEADFGKILTQLLNADTSKAEKGWDQRLATAVQNLQESFGCPSGDLLPPSDPPWAKEDGKPGAIPFLPLRRFTPISMTGMTLPDSYASTVSTRGMCLATAYTLAGFWKPADGANYCNALTKLAAQHSPTLSAKYYALVREKWAVKSVTNSDFDISHETSTLDLEAMTHRPSQADGPPLRRPPEPSLTKTIKEANAIGDSKALNDYRTERLRFWERRSTSPEIEALRAELLQGADEATQHRLRKVNLPLFSEMLTTIGHCDTALPHDLCDGMRITGTLTTNGLYEPKDADPPVDKEADLGGASQQRAELGHYGGNSDHELDEALWQQALAETTTNRLRGPFTEQQLNHNHNGRWLYSPRFPKRESDKIREIDDMKASSVNLLTSVPELIRLDNLDNLIAALQLCKEHDSQHKLRRHYVIAKGDHRQAYRQVPVHGDDYDVLYVRLRNPNTGTWNFFQHLTLPFGSKASMLQYTRLARALVAIMRAEFKCLAFSYVDDYFSLCDKDQAALCYQIFIRLNELLGFEVKREKSLEPSAEGKLLGILVRIDDDSITLDICPDRAKRLTKTIDDHLQWFRWAITACPRKIVHLHANTPHVILYTDAEFSYTGDPPTAKSGGIGAVLAIPNHQRVFCLSWPLPADVFDFLEQRQTDIHPLEVMAIPIALHHWLTTTVPLQLLLRRTGGINISLYTDSTVAQGALTKGSSPCRNINNLVAATWKLCAENNVGLWINRVTSEENPADLPSRLRTDTTRRLGWTTSNMETTPPWREWLQELKEGTTGHPRPPTVVTTCFGLPFDGGHRPRNLLCPAATPHDISRHLEATRILRHLRSVESSTFKTYLQGARHYARFCRALEVSDYFPPKPLVLAWWAIRCFRCHSTLKNYMNGVKFFTRLVSHSDDCMDAFNSDVVSNSMRAVFRLSPKPQGKRGIHYATVKSIVKRADHTWEAATKTPCDNDTLMDAFKTARFAVACLTAYSCALRVRSELLILNDSAISFDKEGGFTIHLKRRKNIPEPTEIQRPCVCRVDPEFCASHRLRYLHDLLTGSPPHMGPTTSSPRFGRWFPMSLEHFNGELRRTLTLCGYPETEVSAYASHSLRRGSTEDLTTGGGQATLTQVLRHQQVCSSSYKRYMDLHKAESLEFLQLMGNIVESDKGSLCGCAPTTLPPSLDIVPTACAMAVISAVSASLVCQAQVRASD</sequence>
<keyword evidence="1" id="KW-0233">DNA recombination</keyword>
<dbReference type="OrthoDB" id="423494at2759"/>
<dbReference type="InterPro" id="IPR013762">
    <property type="entry name" value="Integrase-like_cat_sf"/>
</dbReference>
<comment type="caution">
    <text evidence="4">The sequence shown here is derived from an EMBL/GenBank/DDBJ whole genome shotgun (WGS) entry which is preliminary data.</text>
</comment>
<dbReference type="GO" id="GO:0003677">
    <property type="term" value="F:DNA binding"/>
    <property type="evidence" value="ECO:0007669"/>
    <property type="project" value="InterPro"/>
</dbReference>
<evidence type="ECO:0000259" key="3">
    <source>
        <dbReference type="Pfam" id="PF00078"/>
    </source>
</evidence>
<dbReference type="EMBL" id="JABANP010000017">
    <property type="protein sequence ID" value="KAF4695768.1"/>
    <property type="molecule type" value="Genomic_DNA"/>
</dbReference>
<dbReference type="Pfam" id="PF00078">
    <property type="entry name" value="RVT_1"/>
    <property type="match status" value="1"/>
</dbReference>
<accession>A0A7J6PHW0</accession>
<dbReference type="GO" id="GO:0015074">
    <property type="term" value="P:DNA integration"/>
    <property type="evidence" value="ECO:0007669"/>
    <property type="project" value="InterPro"/>
</dbReference>
<feature type="region of interest" description="Disordered" evidence="2">
    <location>
        <begin position="1"/>
        <end position="28"/>
    </location>
</feature>
<reference evidence="4 5" key="1">
    <citation type="submission" date="2020-04" db="EMBL/GenBank/DDBJ databases">
        <title>Perkinsus olseni comparative genomics.</title>
        <authorList>
            <person name="Bogema D.R."/>
        </authorList>
    </citation>
    <scope>NUCLEOTIDE SEQUENCE [LARGE SCALE GENOMIC DNA]</scope>
    <source>
        <strain evidence="4">00978-12</strain>
    </source>
</reference>
<proteinExistence type="predicted"/>
<dbReference type="PANTHER" id="PTHR33050">
    <property type="entry name" value="REVERSE TRANSCRIPTASE DOMAIN-CONTAINING PROTEIN"/>
    <property type="match status" value="1"/>
</dbReference>
<evidence type="ECO:0000256" key="1">
    <source>
        <dbReference type="ARBA" id="ARBA00023172"/>
    </source>
</evidence>